<dbReference type="InterPro" id="IPR002347">
    <property type="entry name" value="SDR_fam"/>
</dbReference>
<dbReference type="SUPFAM" id="SSF51735">
    <property type="entry name" value="NAD(P)-binding Rossmann-fold domains"/>
    <property type="match status" value="1"/>
</dbReference>
<reference evidence="3 4" key="1">
    <citation type="submission" date="2024-09" db="EMBL/GenBank/DDBJ databases">
        <title>Rethinking Asexuality: The Enigmatic Case of Functional Sexual Genes in Lepraria (Stereocaulaceae).</title>
        <authorList>
            <person name="Doellman M."/>
            <person name="Sun Y."/>
            <person name="Barcenas-Pena A."/>
            <person name="Lumbsch H.T."/>
            <person name="Grewe F."/>
        </authorList>
    </citation>
    <scope>NUCLEOTIDE SEQUENCE [LARGE SCALE GENOMIC DNA]</scope>
    <source>
        <strain evidence="3 4">Grewe 0041</strain>
    </source>
</reference>
<dbReference type="InterPro" id="IPR036291">
    <property type="entry name" value="NAD(P)-bd_dom_sf"/>
</dbReference>
<organism evidence="3 4">
    <name type="scientific">Lepraria finkii</name>
    <dbReference type="NCBI Taxonomy" id="1340010"/>
    <lineage>
        <taxon>Eukaryota</taxon>
        <taxon>Fungi</taxon>
        <taxon>Dikarya</taxon>
        <taxon>Ascomycota</taxon>
        <taxon>Pezizomycotina</taxon>
        <taxon>Lecanoromycetes</taxon>
        <taxon>OSLEUM clade</taxon>
        <taxon>Lecanoromycetidae</taxon>
        <taxon>Lecanorales</taxon>
        <taxon>Lecanorineae</taxon>
        <taxon>Stereocaulaceae</taxon>
        <taxon>Lepraria</taxon>
    </lineage>
</organism>
<dbReference type="Pfam" id="PF00106">
    <property type="entry name" value="adh_short"/>
    <property type="match status" value="1"/>
</dbReference>
<dbReference type="Proteomes" id="UP001590951">
    <property type="component" value="Unassembled WGS sequence"/>
</dbReference>
<accession>A0ABR4ATK0</accession>
<keyword evidence="4" id="KW-1185">Reference proteome</keyword>
<dbReference type="Gene3D" id="3.40.50.720">
    <property type="entry name" value="NAD(P)-binding Rossmann-like Domain"/>
    <property type="match status" value="1"/>
</dbReference>
<gene>
    <name evidence="3" type="ORF">ABVK25_010863</name>
</gene>
<evidence type="ECO:0000313" key="4">
    <source>
        <dbReference type="Proteomes" id="UP001590951"/>
    </source>
</evidence>
<dbReference type="PANTHER" id="PTHR24320:SF272">
    <property type="entry name" value="NAD(P)-BINDING ROSSMANN-FOLD SUPERFAMILY PROTEIN"/>
    <property type="match status" value="1"/>
</dbReference>
<name>A0ABR4ATK0_9LECA</name>
<comment type="caution">
    <text evidence="3">The sequence shown here is derived from an EMBL/GenBank/DDBJ whole genome shotgun (WGS) entry which is preliminary data.</text>
</comment>
<sequence length="92" mass="9761">MDLNSLNSVRAVAAELLKKSKTLNILINNAGIMALPEVHKTADGFEAQIGTNHLAHFLLFQLLKPMLLASSTPSFKSRVVALSSSGHHAGGV</sequence>
<keyword evidence="2" id="KW-0560">Oxidoreductase</keyword>
<evidence type="ECO:0000256" key="1">
    <source>
        <dbReference type="ARBA" id="ARBA00006484"/>
    </source>
</evidence>
<protein>
    <submittedName>
        <fullName evidence="3">Uncharacterized protein</fullName>
    </submittedName>
</protein>
<evidence type="ECO:0000256" key="2">
    <source>
        <dbReference type="ARBA" id="ARBA00023002"/>
    </source>
</evidence>
<comment type="similarity">
    <text evidence="1">Belongs to the short-chain dehydrogenases/reductases (SDR) family.</text>
</comment>
<evidence type="ECO:0000313" key="3">
    <source>
        <dbReference type="EMBL" id="KAL2048911.1"/>
    </source>
</evidence>
<proteinExistence type="inferred from homology"/>
<dbReference type="PANTHER" id="PTHR24320">
    <property type="entry name" value="RETINOL DEHYDROGENASE"/>
    <property type="match status" value="1"/>
</dbReference>
<dbReference type="EMBL" id="JBHFEH010000076">
    <property type="protein sequence ID" value="KAL2048911.1"/>
    <property type="molecule type" value="Genomic_DNA"/>
</dbReference>